<feature type="compositionally biased region" description="Pro residues" evidence="9">
    <location>
        <begin position="111"/>
        <end position="121"/>
    </location>
</feature>
<evidence type="ECO:0000256" key="4">
    <source>
        <dbReference type="ARBA" id="ARBA00022824"/>
    </source>
</evidence>
<comment type="similarity">
    <text evidence="7">Belongs to the CUE1 family.</text>
</comment>
<feature type="region of interest" description="Disordered" evidence="9">
    <location>
        <begin position="38"/>
        <end position="67"/>
    </location>
</feature>
<dbReference type="GeneID" id="73469540"/>
<keyword evidence="5 10" id="KW-1133">Transmembrane helix</keyword>
<evidence type="ECO:0000313" key="12">
    <source>
        <dbReference type="EMBL" id="KAG7663730.1"/>
    </source>
</evidence>
<dbReference type="AlphaFoldDB" id="A0A8J5QWW1"/>
<keyword evidence="3" id="KW-0833">Ubl conjugation pathway</keyword>
<feature type="domain" description="CUE" evidence="11">
    <location>
        <begin position="66"/>
        <end position="108"/>
    </location>
</feature>
<accession>A0A8J5QWW1</accession>
<feature type="compositionally biased region" description="Low complexity" evidence="9">
    <location>
        <begin position="39"/>
        <end position="57"/>
    </location>
</feature>
<dbReference type="CDD" id="cd14424">
    <property type="entry name" value="CUE_Cue1p_like"/>
    <property type="match status" value="1"/>
</dbReference>
<evidence type="ECO:0000256" key="6">
    <source>
        <dbReference type="ARBA" id="ARBA00023136"/>
    </source>
</evidence>
<dbReference type="Proteomes" id="UP000694255">
    <property type="component" value="Unassembled WGS sequence"/>
</dbReference>
<gene>
    <name evidence="12" type="ORF">J8A68_002739</name>
</gene>
<name>A0A8J5QWW1_9ASCO</name>
<evidence type="ECO:0000256" key="9">
    <source>
        <dbReference type="SAM" id="MobiDB-lite"/>
    </source>
</evidence>
<evidence type="ECO:0000256" key="8">
    <source>
        <dbReference type="ARBA" id="ARBA00072899"/>
    </source>
</evidence>
<dbReference type="Pfam" id="PF02845">
    <property type="entry name" value="CUE"/>
    <property type="match status" value="1"/>
</dbReference>
<reference evidence="12 13" key="1">
    <citation type="journal article" date="2021" name="DNA Res.">
        <title>Genome analysis of Candida subhashii reveals its hybrid nature and dual mitochondrial genome conformations.</title>
        <authorList>
            <person name="Mixao V."/>
            <person name="Hegedusova E."/>
            <person name="Saus E."/>
            <person name="Pryszcz L.P."/>
            <person name="Cillingova A."/>
            <person name="Nosek J."/>
            <person name="Gabaldon T."/>
        </authorList>
    </citation>
    <scope>NUCLEOTIDE SEQUENCE [LARGE SCALE GENOMIC DNA]</scope>
    <source>
        <strain evidence="12 13">CBS 10753</strain>
    </source>
</reference>
<protein>
    <recommendedName>
        <fullName evidence="8">Coupling of ubiquitin conjugation to ER degradation protein 1</fullName>
    </recommendedName>
</protein>
<evidence type="ECO:0000313" key="13">
    <source>
        <dbReference type="Proteomes" id="UP000694255"/>
    </source>
</evidence>
<dbReference type="GO" id="GO:0043130">
    <property type="term" value="F:ubiquitin binding"/>
    <property type="evidence" value="ECO:0007669"/>
    <property type="project" value="InterPro"/>
</dbReference>
<dbReference type="FunFam" id="1.10.8.10:FF:000050">
    <property type="entry name" value="Related to AMFR protein"/>
    <property type="match status" value="1"/>
</dbReference>
<feature type="region of interest" description="Disordered" evidence="9">
    <location>
        <begin position="111"/>
        <end position="137"/>
    </location>
</feature>
<feature type="transmembrane region" description="Helical" evidence="10">
    <location>
        <begin position="6"/>
        <end position="23"/>
    </location>
</feature>
<dbReference type="SMART" id="SM00546">
    <property type="entry name" value="CUE"/>
    <property type="match status" value="1"/>
</dbReference>
<dbReference type="OrthoDB" id="3824970at2759"/>
<keyword evidence="6 10" id="KW-0472">Membrane</keyword>
<dbReference type="EMBL" id="JAGSYN010000120">
    <property type="protein sequence ID" value="KAG7663730.1"/>
    <property type="molecule type" value="Genomic_DNA"/>
</dbReference>
<comment type="caution">
    <text evidence="12">The sequence shown here is derived from an EMBL/GenBank/DDBJ whole genome shotgun (WGS) entry which is preliminary data.</text>
</comment>
<dbReference type="PROSITE" id="PS51140">
    <property type="entry name" value="CUE"/>
    <property type="match status" value="1"/>
</dbReference>
<sequence length="186" mass="20678">MEHSTILFIAALGVAFIFLRWLISPIPQTNDFNINIDESSSSSTATTSGRNTNTSRTTQRRRRRDVTDSMIEVVQTIAPSLTVEQIRYDLENTGSVEVTINRFMELGSLPFPPGYTPPPTNPTASSSGSSSKSGIPTKKSVNLLEKYNIDLDSTDNGEGKTLLQKRREEMIIGARKRLESQLRNEI</sequence>
<keyword evidence="2 10" id="KW-0812">Transmembrane</keyword>
<evidence type="ECO:0000256" key="3">
    <source>
        <dbReference type="ARBA" id="ARBA00022786"/>
    </source>
</evidence>
<dbReference type="GO" id="GO:0005789">
    <property type="term" value="C:endoplasmic reticulum membrane"/>
    <property type="evidence" value="ECO:0007669"/>
    <property type="project" value="UniProtKB-SubCell"/>
</dbReference>
<evidence type="ECO:0000256" key="2">
    <source>
        <dbReference type="ARBA" id="ARBA00022692"/>
    </source>
</evidence>
<organism evidence="12 13">
    <name type="scientific">[Candida] subhashii</name>
    <dbReference type="NCBI Taxonomy" id="561895"/>
    <lineage>
        <taxon>Eukaryota</taxon>
        <taxon>Fungi</taxon>
        <taxon>Dikarya</taxon>
        <taxon>Ascomycota</taxon>
        <taxon>Saccharomycotina</taxon>
        <taxon>Pichiomycetes</taxon>
        <taxon>Debaryomycetaceae</taxon>
        <taxon>Spathaspora</taxon>
    </lineage>
</organism>
<evidence type="ECO:0000256" key="5">
    <source>
        <dbReference type="ARBA" id="ARBA00022989"/>
    </source>
</evidence>
<evidence type="ECO:0000259" key="11">
    <source>
        <dbReference type="PROSITE" id="PS51140"/>
    </source>
</evidence>
<comment type="subcellular location">
    <subcellularLocation>
        <location evidence="1">Endoplasmic reticulum membrane</location>
        <topology evidence="1">Single-pass membrane protein</topology>
    </subcellularLocation>
</comment>
<keyword evidence="13" id="KW-1185">Reference proteome</keyword>
<evidence type="ECO:0000256" key="10">
    <source>
        <dbReference type="SAM" id="Phobius"/>
    </source>
</evidence>
<dbReference type="InterPro" id="IPR003892">
    <property type="entry name" value="CUE"/>
</dbReference>
<evidence type="ECO:0000256" key="7">
    <source>
        <dbReference type="ARBA" id="ARBA00061383"/>
    </source>
</evidence>
<proteinExistence type="inferred from homology"/>
<feature type="compositionally biased region" description="Low complexity" evidence="9">
    <location>
        <begin position="122"/>
        <end position="137"/>
    </location>
</feature>
<keyword evidence="4" id="KW-0256">Endoplasmic reticulum</keyword>
<evidence type="ECO:0000256" key="1">
    <source>
        <dbReference type="ARBA" id="ARBA00004389"/>
    </source>
</evidence>
<dbReference type="RefSeq" id="XP_049263962.1">
    <property type="nucleotide sequence ID" value="XM_049406521.1"/>
</dbReference>